<dbReference type="InterPro" id="IPR036188">
    <property type="entry name" value="FAD/NAD-bd_sf"/>
</dbReference>
<dbReference type="SMART" id="SM01417">
    <property type="entry name" value="Solute_trans_a"/>
    <property type="match status" value="1"/>
</dbReference>
<feature type="transmembrane region" description="Helical" evidence="17">
    <location>
        <begin position="2216"/>
        <end position="2239"/>
    </location>
</feature>
<feature type="compositionally biased region" description="Basic and acidic residues" evidence="16">
    <location>
        <begin position="326"/>
        <end position="337"/>
    </location>
</feature>
<comment type="function">
    <text evidence="14">Component of the FACT complex, a general chromatin factor that acts to reorganize nucleosomes. The FACT complex is involved in multiple processes that require DNA as a template such as mRNA elongation, DNA replication and DNA repair. During transcription elongation the FACT complex acts as a histone chaperone that both destabilizes and restores nucleosomal structure. It facilitates the passage of RNA polymerase II and transcription by promoting the dissociation of one histone H2A-H2B dimer from the nucleosome, then subsequently promotes the reestablishment of the nucleosome following the passage of RNA polymerase II.</text>
</comment>
<evidence type="ECO:0000256" key="5">
    <source>
        <dbReference type="ARBA" id="ARBA00022705"/>
    </source>
</evidence>
<feature type="compositionally biased region" description="Acidic residues" evidence="16">
    <location>
        <begin position="2006"/>
        <end position="2018"/>
    </location>
</feature>
<dbReference type="SMART" id="SM01285">
    <property type="entry name" value="FACT-Spt16_Nlob"/>
    <property type="match status" value="1"/>
</dbReference>
<name>F0WM38_9STRA</name>
<reference evidence="21" key="2">
    <citation type="submission" date="2011-02" db="EMBL/GenBank/DDBJ databases">
        <authorList>
            <person name="MacLean D."/>
        </authorList>
    </citation>
    <scope>NUCLEOTIDE SEQUENCE</scope>
</reference>
<dbReference type="Pfam" id="PF08644">
    <property type="entry name" value="SPT16"/>
    <property type="match status" value="1"/>
</dbReference>
<keyword evidence="4 17" id="KW-0812">Transmembrane</keyword>
<proteinExistence type="inferred from homology"/>
<dbReference type="PANTHER" id="PTHR13980:SF15">
    <property type="entry name" value="FACT COMPLEX SUBUNIT SPT16"/>
    <property type="match status" value="1"/>
</dbReference>
<evidence type="ECO:0000256" key="8">
    <source>
        <dbReference type="ARBA" id="ARBA00023015"/>
    </source>
</evidence>
<dbReference type="FunFam" id="2.30.29.210:FF:000001">
    <property type="entry name" value="FACT complex subunit spt16"/>
    <property type="match status" value="1"/>
</dbReference>
<dbReference type="PANTHER" id="PTHR13980">
    <property type="entry name" value="CDC68 RELATED"/>
    <property type="match status" value="1"/>
</dbReference>
<feature type="domain" description="FACT complex subunit SPT16 N-terminal lobe" evidence="18">
    <location>
        <begin position="1056"/>
        <end position="1218"/>
    </location>
</feature>
<evidence type="ECO:0000256" key="11">
    <source>
        <dbReference type="ARBA" id="ARBA00023163"/>
    </source>
</evidence>
<evidence type="ECO:0000259" key="19">
    <source>
        <dbReference type="SMART" id="SM01286"/>
    </source>
</evidence>
<dbReference type="HOGENOM" id="CLU_229047_0_0_1"/>
<dbReference type="FunFam" id="3.90.230.10:FF:000005">
    <property type="entry name" value="FACT complex subunit spt16"/>
    <property type="match status" value="1"/>
</dbReference>
<keyword evidence="6 14" id="KW-0227">DNA damage</keyword>
<dbReference type="InterPro" id="IPR040258">
    <property type="entry name" value="Spt16"/>
</dbReference>
<feature type="region of interest" description="Disordered" evidence="16">
    <location>
        <begin position="1491"/>
        <end position="1553"/>
    </location>
</feature>
<feature type="region of interest" description="Disordered" evidence="16">
    <location>
        <begin position="315"/>
        <end position="407"/>
    </location>
</feature>
<dbReference type="InterPro" id="IPR029149">
    <property type="entry name" value="Creatin/AminoP/Spt16_N"/>
</dbReference>
<evidence type="ECO:0000256" key="1">
    <source>
        <dbReference type="ARBA" id="ARBA00004141"/>
    </source>
</evidence>
<feature type="compositionally biased region" description="Acidic residues" evidence="16">
    <location>
        <begin position="2026"/>
        <end position="2070"/>
    </location>
</feature>
<dbReference type="GO" id="GO:0031491">
    <property type="term" value="F:nucleosome binding"/>
    <property type="evidence" value="ECO:0007669"/>
    <property type="project" value="TreeGrafter"/>
</dbReference>
<feature type="domain" description="Histone chaperone RTT106/FACT complex subunit SPT16-like middle" evidence="20">
    <location>
        <begin position="1874"/>
        <end position="1964"/>
    </location>
</feature>
<feature type="transmembrane region" description="Helical" evidence="17">
    <location>
        <begin position="2251"/>
        <end position="2274"/>
    </location>
</feature>
<accession>F0WM38</accession>
<dbReference type="Pfam" id="PF00557">
    <property type="entry name" value="Peptidase_M24"/>
    <property type="match status" value="1"/>
</dbReference>
<dbReference type="Pfam" id="PF24824">
    <property type="entry name" value="PH_SPT16"/>
    <property type="match status" value="1"/>
</dbReference>
<dbReference type="GO" id="GO:0006260">
    <property type="term" value="P:DNA replication"/>
    <property type="evidence" value="ECO:0007669"/>
    <property type="project" value="UniProtKB-KW"/>
</dbReference>
<evidence type="ECO:0000256" key="15">
    <source>
        <dbReference type="SAM" id="Coils"/>
    </source>
</evidence>
<dbReference type="SUPFAM" id="SSF51905">
    <property type="entry name" value="FAD/NAD(P)-binding domain"/>
    <property type="match status" value="1"/>
</dbReference>
<dbReference type="Gene3D" id="2.30.29.210">
    <property type="entry name" value="FACT complex subunit Spt16p/Cdc68p"/>
    <property type="match status" value="1"/>
</dbReference>
<dbReference type="GO" id="GO:0006368">
    <property type="term" value="P:transcription elongation by RNA polymerase II"/>
    <property type="evidence" value="ECO:0007669"/>
    <property type="project" value="TreeGrafter"/>
</dbReference>
<feature type="transmembrane region" description="Helical" evidence="17">
    <location>
        <begin position="2124"/>
        <end position="2145"/>
    </location>
</feature>
<dbReference type="InterPro" id="IPR029148">
    <property type="entry name" value="FACT-SPT16_Nlobe"/>
</dbReference>
<protein>
    <recommendedName>
        <fullName evidence="14">FACT complex subunit</fullName>
    </recommendedName>
</protein>
<evidence type="ECO:0000256" key="4">
    <source>
        <dbReference type="ARBA" id="ARBA00022692"/>
    </source>
</evidence>
<dbReference type="FunFam" id="2.30.29.30:FF:000017">
    <property type="entry name" value="FACT complex subunit SPT16"/>
    <property type="match status" value="1"/>
</dbReference>
<dbReference type="InterPro" id="IPR011993">
    <property type="entry name" value="PH-like_dom_sf"/>
</dbReference>
<evidence type="ECO:0000256" key="13">
    <source>
        <dbReference type="ARBA" id="ARBA00023242"/>
    </source>
</evidence>
<keyword evidence="11 14" id="KW-0804">Transcription</keyword>
<comment type="subunit">
    <text evidence="14">Component of the FACT complex.</text>
</comment>
<evidence type="ECO:0000256" key="7">
    <source>
        <dbReference type="ARBA" id="ARBA00022989"/>
    </source>
</evidence>
<dbReference type="GO" id="GO:0006281">
    <property type="term" value="P:DNA repair"/>
    <property type="evidence" value="ECO:0007669"/>
    <property type="project" value="UniProtKB-UniRule"/>
</dbReference>
<keyword evidence="10 17" id="KW-0472">Membrane</keyword>
<reference evidence="21" key="1">
    <citation type="journal article" date="2011" name="PLoS Biol.">
        <title>Gene gain and loss during evolution of obligate parasitism in the white rust pathogen of Arabidopsis thaliana.</title>
        <authorList>
            <person name="Kemen E."/>
            <person name="Gardiner A."/>
            <person name="Schultz-Larsen T."/>
            <person name="Kemen A.C."/>
            <person name="Balmuth A.L."/>
            <person name="Robert-Seilaniantz A."/>
            <person name="Bailey K."/>
            <person name="Holub E."/>
            <person name="Studholme D.J."/>
            <person name="Maclean D."/>
            <person name="Jones J.D."/>
        </authorList>
    </citation>
    <scope>NUCLEOTIDE SEQUENCE</scope>
</reference>
<feature type="region of interest" description="Disordered" evidence="16">
    <location>
        <begin position="1995"/>
        <end position="2071"/>
    </location>
</feature>
<dbReference type="Pfam" id="PF03619">
    <property type="entry name" value="Solute_trans_a"/>
    <property type="match status" value="1"/>
</dbReference>
<dbReference type="InterPro" id="IPR013719">
    <property type="entry name" value="RTT106/SPT16-like_middle_dom"/>
</dbReference>
<feature type="domain" description="FACT complex subunit SPT16 middle" evidence="19">
    <location>
        <begin position="1598"/>
        <end position="1753"/>
    </location>
</feature>
<evidence type="ECO:0000259" key="20">
    <source>
        <dbReference type="SMART" id="SM01287"/>
    </source>
</evidence>
<keyword evidence="8 14" id="KW-0805">Transcription regulation</keyword>
<evidence type="ECO:0000256" key="12">
    <source>
        <dbReference type="ARBA" id="ARBA00023204"/>
    </source>
</evidence>
<keyword evidence="9 15" id="KW-0175">Coiled coil</keyword>
<feature type="compositionally biased region" description="Basic and acidic residues" evidence="16">
    <location>
        <begin position="392"/>
        <end position="403"/>
    </location>
</feature>
<dbReference type="InterPro" id="IPR005178">
    <property type="entry name" value="Ostalpha/TMEM184C"/>
</dbReference>
<dbReference type="InterPro" id="IPR036005">
    <property type="entry name" value="Creatinase/aminopeptidase-like"/>
</dbReference>
<comment type="subcellular location">
    <subcellularLocation>
        <location evidence="1">Membrane</location>
        <topology evidence="1">Multi-pass membrane protein</topology>
    </subcellularLocation>
    <subcellularLocation>
        <location evidence="14">Nucleus</location>
    </subcellularLocation>
    <subcellularLocation>
        <location evidence="14">Chromosome</location>
    </subcellularLocation>
</comment>
<keyword evidence="7 17" id="KW-1133">Transmembrane helix</keyword>
<evidence type="ECO:0000259" key="18">
    <source>
        <dbReference type="SMART" id="SM01285"/>
    </source>
</evidence>
<keyword evidence="3 14" id="KW-0158">Chromosome</keyword>
<dbReference type="InterPro" id="IPR056595">
    <property type="entry name" value="Fact-SPT16_PH"/>
</dbReference>
<dbReference type="GO" id="GO:0010468">
    <property type="term" value="P:regulation of gene expression"/>
    <property type="evidence" value="ECO:0007669"/>
    <property type="project" value="UniProtKB-ARBA"/>
</dbReference>
<feature type="coiled-coil region" evidence="15">
    <location>
        <begin position="1682"/>
        <end position="1709"/>
    </location>
</feature>
<dbReference type="Pfam" id="PF09751">
    <property type="entry name" value="Es2"/>
    <property type="match status" value="2"/>
</dbReference>
<evidence type="ECO:0000256" key="14">
    <source>
        <dbReference type="RuleBase" id="RU367052"/>
    </source>
</evidence>
<dbReference type="InterPro" id="IPR000994">
    <property type="entry name" value="Pept_M24"/>
</dbReference>
<dbReference type="Gene3D" id="3.90.230.10">
    <property type="entry name" value="Creatinase/methionine aminopeptidase superfamily"/>
    <property type="match status" value="1"/>
</dbReference>
<dbReference type="GO" id="GO:0016020">
    <property type="term" value="C:membrane"/>
    <property type="evidence" value="ECO:0007669"/>
    <property type="project" value="UniProtKB-SubCell"/>
</dbReference>
<dbReference type="Gene3D" id="2.30.29.150">
    <property type="match status" value="1"/>
</dbReference>
<evidence type="ECO:0000256" key="3">
    <source>
        <dbReference type="ARBA" id="ARBA00022454"/>
    </source>
</evidence>
<dbReference type="EMBL" id="FR824197">
    <property type="protein sequence ID" value="CCA22366.1"/>
    <property type="molecule type" value="Genomic_DNA"/>
</dbReference>
<evidence type="ECO:0000256" key="9">
    <source>
        <dbReference type="ARBA" id="ARBA00023054"/>
    </source>
</evidence>
<organism evidence="21">
    <name type="scientific">Albugo laibachii Nc14</name>
    <dbReference type="NCBI Taxonomy" id="890382"/>
    <lineage>
        <taxon>Eukaryota</taxon>
        <taxon>Sar</taxon>
        <taxon>Stramenopiles</taxon>
        <taxon>Oomycota</taxon>
        <taxon>Peronosporomycetes</taxon>
        <taxon>Albuginales</taxon>
        <taxon>Albuginaceae</taxon>
        <taxon>Albugo</taxon>
    </lineage>
</organism>
<dbReference type="GO" id="GO:0035101">
    <property type="term" value="C:FACT complex"/>
    <property type="evidence" value="ECO:0007669"/>
    <property type="project" value="UniProtKB-UniRule"/>
</dbReference>
<evidence type="ECO:0000256" key="10">
    <source>
        <dbReference type="ARBA" id="ARBA00023136"/>
    </source>
</evidence>
<feature type="compositionally biased region" description="Polar residues" evidence="16">
    <location>
        <begin position="353"/>
        <end position="369"/>
    </location>
</feature>
<dbReference type="Gene3D" id="2.30.29.30">
    <property type="entry name" value="Pleckstrin-homology domain (PH domain)/Phosphotyrosine-binding domain (PTB)"/>
    <property type="match status" value="1"/>
</dbReference>
<dbReference type="SUPFAM" id="SSF55920">
    <property type="entry name" value="Creatinase/aminopeptidase"/>
    <property type="match status" value="1"/>
</dbReference>
<dbReference type="Gene3D" id="3.40.350.10">
    <property type="entry name" value="Creatinase/prolidase N-terminal domain"/>
    <property type="match status" value="1"/>
</dbReference>
<evidence type="ECO:0000313" key="21">
    <source>
        <dbReference type="EMBL" id="CCA22366.1"/>
    </source>
</evidence>
<feature type="compositionally biased region" description="Basic and acidic residues" evidence="16">
    <location>
        <begin position="1526"/>
        <end position="1545"/>
    </location>
</feature>
<dbReference type="SMART" id="SM01287">
    <property type="entry name" value="Rtt106"/>
    <property type="match status" value="1"/>
</dbReference>
<dbReference type="Gene3D" id="3.50.50.60">
    <property type="entry name" value="FAD/NAD(P)-binding domain"/>
    <property type="match status" value="1"/>
</dbReference>
<dbReference type="InterPro" id="IPR013953">
    <property type="entry name" value="FACT_SPT16_M"/>
</dbReference>
<sequence length="2431" mass="274864">MPILLCERSSTVIPTIIVLCVTLTMTTNLIRKVALEEDTYVEALEAIIERDFFPESSILKKTLQSDGDLIDEEDVSTCIAPRSSWNETATREHVNDNNDCHQSREFGSNDITSMTLDNFTATHTSEDNSAFNELQTKAIQEHRSRYHWAFDSENQNTCKMFLLTDGTWMKAQERKAIMQACAPKGDAIDKRPKAPDTWQYRAQNPLIFPPLLEVTRRICRVGESRSKSEEMLKLEDKCNVQSNQSFVPKKKIVYENSRFPPEKEVASTSTGFEKNDEKEYDLVEMTPTVAPGIHASPFMTWGSIEGTPINLDVQGHDGDSEGPTFRMKEISSRERIADTIGLKKRKRKSSSRYQTPMQTPQTGSFSATPMSIRERISLNHRAQTPQRSRQQRLSDLRSKKAQEDFSMQTVEGEPGIETAKNGLYKLVVIGGGPAGVGVFVRAARIGLLPRLLNPTAFGTDQDLQQSQRMKKKQLGVAVVHDGDESTFGGGNLGAYIINSNIFAKSLVSSILDTRLDLCPPEMIEGTFLQNVESHATTQKLQKLGTTPVLLRDFGDFLNVVGSQLSKEIAKPTYRDTSHCLFNSRAAQFHLLKDAEGENYIRVDVVNQITKATVSIFSENIVLAFGGKQMRPKLPHPNLDKKLFLSDFCLREEGIEALRQHLLRAKSSSVCIVGGSHSAFSVAWLLLNRLTKKTQSAVSQNISSTTENVDSSRALDLGSNTYSSMDCTDTSKGINCAGKIDFGSKDITILHRSSIRCFYMNKKEAEADSVDATHADRSGSINTFTGLREDSKRLYKDILNKKECRVRLFQVQEKGNQSLSSKAYESAAAIIWSCGYTTNIIPAFTVDSEPVAFALEHGAVKLNSKAQVLVHCVSKSMKSMITPKVTPTYEGMPNVFGVGIGFHLRSSVDEMGEETRADGVTVYHRRGATLILAALFGQSVFGGDNKSFDDMVENNEKRRKEVACLVGMSTELRISHEQVFSRNVPPGPSDKQDESIKLVPVPDCATKRQKASNKQSKRKGLLHFTAKGLRQTTIQSKSQESAAVVAENGTENALPSLDEKHLFRRLGSLYRSWKEHKDTNGWNSVDSFCILTGRAQPEDSGYRKSAILQIYLLGYLEFPETLMIFLPKKLIVMTGGKKYTMLESVLGGNEYSEIKLELLKRNRKDNKADNYQKIINALNDAGTKVGLLKKEDPKGDFVTSFLSLVNQSNLETFDIAKGIELALTIKEPDELENIRWAGALSSKVYKLKFMEDMELIIDEEKVVSQEKMANEIEDVFEDPTKIKVSIDPVDIESCYPPIIQSGGKYDLRPSAMSSSDPLKYDVIICSLGARYKGYCSNVGRTFFIDPSSSMEKSYELLREAHDLCVRELRPGATISKVVDKVRRFIQTRNSALCSRLTKNMGFGIGLEFRESCNLLNSKNTTTIKEGMAFNVGFGFQGIPLSESQRKRKKMDSYSVYLADTVVVLKEETKFYTKVSKAWNKVRYDIDEATDKEDVDKAHKKKKEKRKDGSGTIDTGVSGARNQILQSRLRDQQRQLEGKETEQEKRERHQAKLMRRKREEAMRRLEEMNNQTPDDRKREKTIIAYPSPAHYPSDLRDRQVMVDMRAEAVILPVNGVPVPFHISTIKNVSKSEEDKATYLRINFYVPGTSMSRDLLPAMQNIITKFPTKMFIKELGFRSMDAHNLNNQFRLIKELQKRVKQREQQEQEESDLVTQEDLVLSRDRRVPRLIDLSARPHVTGRKTHGTLEAHTNGLRFTTNKNQKLDILYTNIKHAIFQPCDKELVVLIHFHLKNHIMIGKKKQNDVQFYTEVIEGSQTLDNRRRSMYDPDELDEENRERALREKLNTTFKEFCHKLESVSERYGKSVVFDIPYRELGFMGTPFKEMVLLQPTVHCLVSLTEMPFFIISLDEVEHVHFERVMFSSKNFDVVFIFKNFGAPPIRISAVSTSELERIKEWLDDIDICFTSGTANLNWKSIMATIKADNRFYLDTDEDGVPKPAGWEFLKMEGSDDDDDDEEEDNDSNYSQPSEDVEESGSESSESDESDWASIVDEDSSSGQSEDEDEEAPTWDELEREAKAADKFRDKRLRGDDDENEDEVDAKKKKKKIRWLIWTHLLYNPSAAVRKHVIRILMMVPIYSLTSYLALVFNDRKLSFETIRDCYEAFALYSFHCFLVEFLGGQSILANTLRSKPQVMHTTPFCCVQPWAMGGKFVRLTTIGILQYIPTKILMSIVILFTSVAGAYGEGQFFNPLVSYGYVTFILNLSQCWALYCLILFFLGTKEELAPVRPFPKFLAIKAVIFFTYWQSLTISALETLGIISEDWEIGCPNCWDAQKIASALNDFIICVEMLIFAIAHHYAFAIEDFLHSSSVIGTAPSSNVKAPLLANFMDAINVTDVSKDLKNSRHEILTKKQALAAKYDRVSMSPTSTMCPLNL</sequence>
<gene>
    <name evidence="21" type="primary">AlNc14C152G7549</name>
    <name evidence="21" type="ORF">ALNC14_085090</name>
</gene>
<keyword evidence="13 14" id="KW-0539">Nucleus</keyword>
<dbReference type="SMART" id="SM01286">
    <property type="entry name" value="SPT16"/>
    <property type="match status" value="1"/>
</dbReference>
<keyword evidence="12 14" id="KW-0234">DNA repair</keyword>
<keyword evidence="5 14" id="KW-0235">DNA replication</keyword>
<dbReference type="FunFam" id="2.30.29.150:FF:000005">
    <property type="entry name" value="FACT complex subunit SPT16"/>
    <property type="match status" value="1"/>
</dbReference>
<comment type="similarity">
    <text evidence="2 14">Belongs to the peptidase M24 family. SPT16 subfamily.</text>
</comment>
<dbReference type="Pfam" id="PF08512">
    <property type="entry name" value="Rttp106-like_middle"/>
    <property type="match status" value="1"/>
</dbReference>
<evidence type="ECO:0000256" key="16">
    <source>
        <dbReference type="SAM" id="MobiDB-lite"/>
    </source>
</evidence>
<evidence type="ECO:0000256" key="17">
    <source>
        <dbReference type="SAM" id="Phobius"/>
    </source>
</evidence>
<dbReference type="Pfam" id="PF14826">
    <property type="entry name" value="FACT-Spt16_Nlob"/>
    <property type="match status" value="1"/>
</dbReference>
<evidence type="ECO:0000256" key="6">
    <source>
        <dbReference type="ARBA" id="ARBA00022763"/>
    </source>
</evidence>
<evidence type="ECO:0000256" key="2">
    <source>
        <dbReference type="ARBA" id="ARBA00010779"/>
    </source>
</evidence>
<dbReference type="InterPro" id="IPR019148">
    <property type="entry name" value="Nuclear_protein_DGCR14_ESS-2"/>
</dbReference>